<dbReference type="Gene3D" id="3.40.50.150">
    <property type="entry name" value="Vaccinia Virus protein VP39"/>
    <property type="match status" value="1"/>
</dbReference>
<evidence type="ECO:0000256" key="1">
    <source>
        <dbReference type="ARBA" id="ARBA00006594"/>
    </source>
</evidence>
<dbReference type="SUPFAM" id="SSF53335">
    <property type="entry name" value="S-adenosyl-L-methionine-dependent methyltransferases"/>
    <property type="match status" value="1"/>
</dbReference>
<evidence type="ECO:0000256" key="5">
    <source>
        <dbReference type="SAM" id="Coils"/>
    </source>
</evidence>
<dbReference type="EMBL" id="CWGI01000001">
    <property type="protein sequence ID" value="CRX36931.1"/>
    <property type="molecule type" value="Genomic_DNA"/>
</dbReference>
<proteinExistence type="inferred from homology"/>
<dbReference type="AlphaFoldDB" id="A0A0G7ZMX2"/>
<keyword evidence="3" id="KW-0808">Transferase</keyword>
<keyword evidence="5" id="KW-0175">Coiled coil</keyword>
<dbReference type="Proteomes" id="UP000242141">
    <property type="component" value="Unassembled WGS sequence"/>
</dbReference>
<evidence type="ECO:0000256" key="2">
    <source>
        <dbReference type="ARBA" id="ARBA00022603"/>
    </source>
</evidence>
<reference evidence="8" key="1">
    <citation type="submission" date="2015-05" db="EMBL/GenBank/DDBJ databases">
        <authorList>
            <person name="Collingro A."/>
        </authorList>
    </citation>
    <scope>NUCLEOTIDE SEQUENCE [LARGE SCALE GENOMIC DNA]</scope>
    <source>
        <strain evidence="8">Ps</strain>
    </source>
</reference>
<dbReference type="InterPro" id="IPR002941">
    <property type="entry name" value="DNA_methylase_N4/N6"/>
</dbReference>
<feature type="coiled-coil region" evidence="5">
    <location>
        <begin position="1"/>
        <end position="28"/>
    </location>
</feature>
<dbReference type="InterPro" id="IPR002052">
    <property type="entry name" value="DNA_methylase_N6_adenine_CS"/>
</dbReference>
<accession>A0A0G7ZMX2</accession>
<name>A0A0G7ZMX2_9MOLU</name>
<protein>
    <submittedName>
        <fullName evidence="7">| / type III restriction-modification system methylase / 576815:578464 Forward</fullName>
    </submittedName>
</protein>
<dbReference type="SMR" id="A0A0G7ZMX2"/>
<comment type="similarity">
    <text evidence="1">Belongs to the N(4)/N(6)-methyltransferase family.</text>
</comment>
<dbReference type="REBASE" id="126524">
    <property type="entry name" value="M.HcrPsORF1300P"/>
</dbReference>
<keyword evidence="8" id="KW-1185">Reference proteome</keyword>
<dbReference type="GO" id="GO:0032259">
    <property type="term" value="P:methylation"/>
    <property type="evidence" value="ECO:0007669"/>
    <property type="project" value="UniProtKB-KW"/>
</dbReference>
<organism evidence="7 8">
    <name type="scientific">Candidatus Hepatoplasma crinochetorum</name>
    <dbReference type="NCBI Taxonomy" id="295596"/>
    <lineage>
        <taxon>Bacteria</taxon>
        <taxon>Bacillati</taxon>
        <taxon>Mycoplasmatota</taxon>
        <taxon>Mollicutes</taxon>
        <taxon>Candidatus Hepatoplasmataceae</taxon>
        <taxon>Candidatus Hepatoplasma</taxon>
    </lineage>
</organism>
<evidence type="ECO:0000259" key="6">
    <source>
        <dbReference type="Pfam" id="PF01555"/>
    </source>
</evidence>
<keyword evidence="4" id="KW-0949">S-adenosyl-L-methionine</keyword>
<dbReference type="GO" id="GO:0003677">
    <property type="term" value="F:DNA binding"/>
    <property type="evidence" value="ECO:0007669"/>
    <property type="project" value="InterPro"/>
</dbReference>
<dbReference type="PROSITE" id="PS00092">
    <property type="entry name" value="N6_MTASE"/>
    <property type="match status" value="1"/>
</dbReference>
<sequence length="499" mass="58394">MEITAEERINLQKKLNNKEKLNNDEIEKLINLLDQTKLGLKLFYSQKEETIKGKNIKNYYYFFEEINNLEIKNANKKSNLLIEGDNYFALKHLIKINQKVDIIYIDPPYNTKNKDFIYNDIIISKDDDFKHSKWLSFMKRRLKLAQKLLSDNGVIFVSIDDNEQAYLKVLMDEIFGEENFVSNIFVESNPSGRSDSKDIANSGDYLLIYAKNKLINEFNKIIFDPKESDLKGYSIQKVGSNSRREDRPNLYYPIYINYETQKILLDNFEKSIKIFPKLSNNEDGRWIYSKETLQSMIEKNLIEIVKNTKNKYIIKWLDKEKKEGLDLKLKSSWHTNGIYSLSNSVAKIQLLSIINSKEAESMTPKNIDLLKLIIKFSSSNKNSIILDFFAGSGTTGHAVMQLNKEDNGNRQFILIEKENNIAKDICYERLYRIINGKGTKGKQDFKWLKKNKPYLKENLKYIKIKLEDKINGNYEEIESSKDLYKSSFNISNININEIS</sequence>
<dbReference type="InterPro" id="IPR002295">
    <property type="entry name" value="N4/N6-MTase_EcoPI_Mod-like"/>
</dbReference>
<gene>
    <name evidence="7" type="ORF">HEPPS_01300</name>
</gene>
<dbReference type="PRINTS" id="PR00506">
    <property type="entry name" value="D21N6MTFRASE"/>
</dbReference>
<dbReference type="Pfam" id="PF01555">
    <property type="entry name" value="N6_N4_Mtase"/>
    <property type="match status" value="1"/>
</dbReference>
<evidence type="ECO:0000313" key="7">
    <source>
        <dbReference type="EMBL" id="CRX36931.1"/>
    </source>
</evidence>
<evidence type="ECO:0000313" key="8">
    <source>
        <dbReference type="Proteomes" id="UP000242141"/>
    </source>
</evidence>
<dbReference type="InterPro" id="IPR029063">
    <property type="entry name" value="SAM-dependent_MTases_sf"/>
</dbReference>
<dbReference type="PIRSF" id="PIRSF015855">
    <property type="entry name" value="TypeIII_Mtase_mKpnI"/>
    <property type="match status" value="1"/>
</dbReference>
<keyword evidence="2 7" id="KW-0489">Methyltransferase</keyword>
<evidence type="ECO:0000256" key="4">
    <source>
        <dbReference type="ARBA" id="ARBA00022691"/>
    </source>
</evidence>
<feature type="domain" description="DNA methylase N-4/N-6" evidence="6">
    <location>
        <begin position="100"/>
        <end position="423"/>
    </location>
</feature>
<evidence type="ECO:0000256" key="3">
    <source>
        <dbReference type="ARBA" id="ARBA00022679"/>
    </source>
</evidence>
<dbReference type="GO" id="GO:0008170">
    <property type="term" value="F:N-methyltransferase activity"/>
    <property type="evidence" value="ECO:0007669"/>
    <property type="project" value="InterPro"/>
</dbReference>